<dbReference type="OrthoDB" id="9798438at2"/>
<evidence type="ECO:0008006" key="3">
    <source>
        <dbReference type="Google" id="ProtNLM"/>
    </source>
</evidence>
<protein>
    <recommendedName>
        <fullName evidence="3">T9SS C-terminal target domain-containing protein</fullName>
    </recommendedName>
</protein>
<accession>A0A563D767</accession>
<dbReference type="Proteomes" id="UP000319499">
    <property type="component" value="Unassembled WGS sequence"/>
</dbReference>
<evidence type="ECO:0000313" key="1">
    <source>
        <dbReference type="EMBL" id="TWP26035.1"/>
    </source>
</evidence>
<reference evidence="1 2" key="1">
    <citation type="submission" date="2019-02" db="EMBL/GenBank/DDBJ databases">
        <title>Apibacter muscae sp. nov.: a novel member of the house fly microbiota.</title>
        <authorList>
            <person name="Park R."/>
        </authorList>
    </citation>
    <scope>NUCLEOTIDE SEQUENCE [LARGE SCALE GENOMIC DNA]</scope>
    <source>
        <strain evidence="1 2">AL1</strain>
    </source>
</reference>
<keyword evidence="2" id="KW-1185">Reference proteome</keyword>
<name>A0A563D767_9FLAO</name>
<dbReference type="AlphaFoldDB" id="A0A563D767"/>
<comment type="caution">
    <text evidence="1">The sequence shown here is derived from an EMBL/GenBank/DDBJ whole genome shotgun (WGS) entry which is preliminary data.</text>
</comment>
<sequence length="301" mass="34658">MKLYSTILFIVFCTTYLNSQITTDTLDISEIAIRITLPNQINETSGVAYYKNALYTFNDSGGNAEIYKLDINDGKILQTIKIREATNVDWEEITLKDDTLYIGDFGNNLGNRRDLTIYSIKLPYDSISKNLEVPLINKFYFTFEDQKDFKNRGYQKTNFDCEAFVYDQGKLHLFTKQWGNNQTTHYLLNIPKKNGSTAIAKKMESFNTECVITGASLYKNELFFIGYTPNGLAYLWKFKDFKNGYFFNGKAKKILLGLTAELSQTEGIEVHENNVYITGEEMNYSLFQTPPTLYILNKSEL</sequence>
<proteinExistence type="predicted"/>
<dbReference type="RefSeq" id="WP_146293453.1">
    <property type="nucleotide sequence ID" value="NZ_SELH01000026.1"/>
</dbReference>
<dbReference type="EMBL" id="SELH01000026">
    <property type="protein sequence ID" value="TWP26035.1"/>
    <property type="molecule type" value="Genomic_DNA"/>
</dbReference>
<gene>
    <name evidence="1" type="ORF">ETU09_10030</name>
</gene>
<organism evidence="1 2">
    <name type="scientific">Apibacter muscae</name>
    <dbReference type="NCBI Taxonomy" id="2509004"/>
    <lineage>
        <taxon>Bacteria</taxon>
        <taxon>Pseudomonadati</taxon>
        <taxon>Bacteroidota</taxon>
        <taxon>Flavobacteriia</taxon>
        <taxon>Flavobacteriales</taxon>
        <taxon>Weeksellaceae</taxon>
        <taxon>Apibacter</taxon>
    </lineage>
</organism>
<evidence type="ECO:0000313" key="2">
    <source>
        <dbReference type="Proteomes" id="UP000319499"/>
    </source>
</evidence>